<evidence type="ECO:0000256" key="1">
    <source>
        <dbReference type="ARBA" id="ARBA00007198"/>
    </source>
</evidence>
<dbReference type="Proteomes" id="UP001207736">
    <property type="component" value="Unassembled WGS sequence"/>
</dbReference>
<dbReference type="AlphaFoldDB" id="A0AAV5AS32"/>
<evidence type="ECO:0000256" key="2">
    <source>
        <dbReference type="ARBA" id="ARBA00023002"/>
    </source>
</evidence>
<keyword evidence="2" id="KW-0560">Oxidoreductase</keyword>
<dbReference type="InterPro" id="IPR036249">
    <property type="entry name" value="Thioredoxin-like_sf"/>
</dbReference>
<dbReference type="InterPro" id="IPR006660">
    <property type="entry name" value="Arsenate_reductase-like"/>
</dbReference>
<dbReference type="Pfam" id="PF03960">
    <property type="entry name" value="ArsC"/>
    <property type="match status" value="1"/>
</dbReference>
<keyword evidence="7" id="KW-1185">Reference proteome</keyword>
<dbReference type="Gene3D" id="3.40.30.10">
    <property type="entry name" value="Glutaredoxin"/>
    <property type="match status" value="1"/>
</dbReference>
<protein>
    <submittedName>
        <fullName evidence="4">Arsenate reductase (Glutaredoxin)</fullName>
    </submittedName>
</protein>
<dbReference type="GO" id="GO:0008794">
    <property type="term" value="F:arsenate reductase (glutaredoxin) activity"/>
    <property type="evidence" value="ECO:0007669"/>
    <property type="project" value="InterPro"/>
</dbReference>
<gene>
    <name evidence="4" type="ORF">RCZ15_00260</name>
    <name evidence="5" type="ORF">RCZ16_06290</name>
</gene>
<dbReference type="EMBL" id="BQKA01000001">
    <property type="protein sequence ID" value="GJM49050.1"/>
    <property type="molecule type" value="Genomic_DNA"/>
</dbReference>
<comment type="caution">
    <text evidence="4">The sequence shown here is derived from an EMBL/GenBank/DDBJ whole genome shotgun (WGS) entry which is preliminary data.</text>
</comment>
<dbReference type="EMBL" id="BQKB01000011">
    <property type="protein sequence ID" value="GJM52311.1"/>
    <property type="molecule type" value="Genomic_DNA"/>
</dbReference>
<dbReference type="NCBIfam" id="TIGR00014">
    <property type="entry name" value="arsC"/>
    <property type="match status" value="1"/>
</dbReference>
<dbReference type="PANTHER" id="PTHR30041:SF4">
    <property type="entry name" value="ARSENATE REDUCTASE"/>
    <property type="match status" value="1"/>
</dbReference>
<sequence>MIKIYHNNQCSKSRQCLALLRNETEQIQVIDYLKNPPTEAEIEELLQLLGIAPIDLIRKNESIWKEFSDKEMSDKELIKLLATYPKLIERPIVIKENKAIIARPPELIFQWLSLK</sequence>
<evidence type="ECO:0000313" key="7">
    <source>
        <dbReference type="Proteomes" id="UP001208692"/>
    </source>
</evidence>
<dbReference type="PANTHER" id="PTHR30041">
    <property type="entry name" value="ARSENATE REDUCTASE"/>
    <property type="match status" value="1"/>
</dbReference>
<accession>A0AAV5AS32</accession>
<dbReference type="Proteomes" id="UP001208692">
    <property type="component" value="Unassembled WGS sequence"/>
</dbReference>
<dbReference type="PROSITE" id="PS51353">
    <property type="entry name" value="ARSC"/>
    <property type="match status" value="1"/>
</dbReference>
<dbReference type="CDD" id="cd03034">
    <property type="entry name" value="ArsC_ArsC"/>
    <property type="match status" value="1"/>
</dbReference>
<evidence type="ECO:0000256" key="3">
    <source>
        <dbReference type="PROSITE-ProRule" id="PRU01282"/>
    </source>
</evidence>
<dbReference type="SUPFAM" id="SSF52833">
    <property type="entry name" value="Thioredoxin-like"/>
    <property type="match status" value="1"/>
</dbReference>
<proteinExistence type="inferred from homology"/>
<name>A0AAV5AS32_9FLAO</name>
<comment type="similarity">
    <text evidence="1 3">Belongs to the ArsC family.</text>
</comment>
<organism evidence="4 6">
    <name type="scientific">Capnocytophaga catalasegens</name>
    <dbReference type="NCBI Taxonomy" id="1004260"/>
    <lineage>
        <taxon>Bacteria</taxon>
        <taxon>Pseudomonadati</taxon>
        <taxon>Bacteroidota</taxon>
        <taxon>Flavobacteriia</taxon>
        <taxon>Flavobacteriales</taxon>
        <taxon>Flavobacteriaceae</taxon>
        <taxon>Capnocytophaga</taxon>
    </lineage>
</organism>
<evidence type="ECO:0000313" key="4">
    <source>
        <dbReference type="EMBL" id="GJM49050.1"/>
    </source>
</evidence>
<reference evidence="4 7" key="1">
    <citation type="submission" date="2021-11" db="EMBL/GenBank/DDBJ databases">
        <title>Draft genome sequence of Capnocytophaga sp. strain KC07075 isolated from cat oral cavity.</title>
        <authorList>
            <person name="Suzuki M."/>
            <person name="Imaoka K."/>
            <person name="Kimura M."/>
            <person name="Morikawa S."/>
            <person name="Maeda K."/>
        </authorList>
    </citation>
    <scope>NUCLEOTIDE SEQUENCE</scope>
    <source>
        <strain evidence="4">KC07075</strain>
        <strain evidence="5 7">KC07079</strain>
    </source>
</reference>
<evidence type="ECO:0000313" key="5">
    <source>
        <dbReference type="EMBL" id="GJM52311.1"/>
    </source>
</evidence>
<dbReference type="InterPro" id="IPR006659">
    <property type="entry name" value="Arsenate_reductase"/>
</dbReference>
<evidence type="ECO:0000313" key="6">
    <source>
        <dbReference type="Proteomes" id="UP001207736"/>
    </source>
</evidence>
<dbReference type="RefSeq" id="WP_264844970.1">
    <property type="nucleotide sequence ID" value="NZ_BPMA01000002.1"/>
</dbReference>